<name>A0A1G4R8F5_9BACL</name>
<dbReference type="Pfam" id="PF13439">
    <property type="entry name" value="Glyco_transf_4"/>
    <property type="match status" value="1"/>
</dbReference>
<dbReference type="PANTHER" id="PTHR45947">
    <property type="entry name" value="SULFOQUINOVOSYL TRANSFERASE SQD2"/>
    <property type="match status" value="1"/>
</dbReference>
<dbReference type="CDD" id="cd03801">
    <property type="entry name" value="GT4_PimA-like"/>
    <property type="match status" value="1"/>
</dbReference>
<protein>
    <submittedName>
        <fullName evidence="3">Glycosyltransferase Family 4</fullName>
    </submittedName>
</protein>
<gene>
    <name evidence="3" type="ORF">SAMN04487970_101312</name>
</gene>
<organism evidence="3 4">
    <name type="scientific">Paenibacillus tianmuensis</name>
    <dbReference type="NCBI Taxonomy" id="624147"/>
    <lineage>
        <taxon>Bacteria</taxon>
        <taxon>Bacillati</taxon>
        <taxon>Bacillota</taxon>
        <taxon>Bacilli</taxon>
        <taxon>Bacillales</taxon>
        <taxon>Paenibacillaceae</taxon>
        <taxon>Paenibacillus</taxon>
    </lineage>
</organism>
<dbReference type="RefSeq" id="WP_090670983.1">
    <property type="nucleotide sequence ID" value="NZ_FMTT01000013.1"/>
</dbReference>
<keyword evidence="3" id="KW-0808">Transferase</keyword>
<evidence type="ECO:0000259" key="1">
    <source>
        <dbReference type="Pfam" id="PF00534"/>
    </source>
</evidence>
<dbReference type="GO" id="GO:0016757">
    <property type="term" value="F:glycosyltransferase activity"/>
    <property type="evidence" value="ECO:0007669"/>
    <property type="project" value="InterPro"/>
</dbReference>
<dbReference type="InterPro" id="IPR050194">
    <property type="entry name" value="Glycosyltransferase_grp1"/>
</dbReference>
<keyword evidence="4" id="KW-1185">Reference proteome</keyword>
<dbReference type="Gene3D" id="3.40.50.2000">
    <property type="entry name" value="Glycogen Phosphorylase B"/>
    <property type="match status" value="2"/>
</dbReference>
<feature type="domain" description="Glycosyltransferase subfamily 4-like N-terminal" evidence="2">
    <location>
        <begin position="21"/>
        <end position="178"/>
    </location>
</feature>
<evidence type="ECO:0000259" key="2">
    <source>
        <dbReference type="Pfam" id="PF13439"/>
    </source>
</evidence>
<proteinExistence type="predicted"/>
<dbReference type="SUPFAM" id="SSF53756">
    <property type="entry name" value="UDP-Glycosyltransferase/glycogen phosphorylase"/>
    <property type="match status" value="1"/>
</dbReference>
<dbReference type="OrthoDB" id="9795068at2"/>
<reference evidence="4" key="1">
    <citation type="submission" date="2016-10" db="EMBL/GenBank/DDBJ databases">
        <authorList>
            <person name="Varghese N."/>
            <person name="Submissions S."/>
        </authorList>
    </citation>
    <scope>NUCLEOTIDE SEQUENCE [LARGE SCALE GENOMIC DNA]</scope>
    <source>
        <strain evidence="4">CGMCC 1.8946</strain>
    </source>
</reference>
<dbReference type="STRING" id="624147.SAMN04487970_101312"/>
<dbReference type="AlphaFoldDB" id="A0A1G4R8F5"/>
<dbReference type="InterPro" id="IPR028098">
    <property type="entry name" value="Glyco_trans_4-like_N"/>
</dbReference>
<dbReference type="Proteomes" id="UP000198601">
    <property type="component" value="Unassembled WGS sequence"/>
</dbReference>
<sequence>MKKSSQRSWWILTTEYEPYIIGGLGTAATNLTKHLTRKGVYATVLSKNRYPRFNVTRRDNLRIIRFPLRKYTPSAIHRWMNKRSYLNPDCIHIHSLQFTDLAKYFRKKYNTPVIYTCHSLVDLETGPKSQKRRRINQQVQLLKVANRIVVPSRWELAKLKKLYPFCAKKTIIIKHGVNALTSKTRAPRSRLLFVGRLVPSKGIEPLLKAIALLKHKNKKVKLHVIGKGNKIYFRRLKLLVKRLNIQSDVHWHGFRKQRQVQKLYASYGAVVMPSILEESFGLVALEALASGVPLIATRSGGLSEIVNSSVAQVIPKAKSRAIASAIEKMWSNPSITRKRVIAGRKLASRYRWPRIADQYKKLVK</sequence>
<accession>A0A1G4R8F5</accession>
<feature type="domain" description="Glycosyl transferase family 1" evidence="1">
    <location>
        <begin position="190"/>
        <end position="341"/>
    </location>
</feature>
<dbReference type="EMBL" id="FMTT01000013">
    <property type="protein sequence ID" value="SCW52921.1"/>
    <property type="molecule type" value="Genomic_DNA"/>
</dbReference>
<dbReference type="Pfam" id="PF00534">
    <property type="entry name" value="Glycos_transf_1"/>
    <property type="match status" value="1"/>
</dbReference>
<dbReference type="InterPro" id="IPR001296">
    <property type="entry name" value="Glyco_trans_1"/>
</dbReference>
<dbReference type="PANTHER" id="PTHR45947:SF3">
    <property type="entry name" value="SULFOQUINOVOSYL TRANSFERASE SQD2"/>
    <property type="match status" value="1"/>
</dbReference>
<evidence type="ECO:0000313" key="4">
    <source>
        <dbReference type="Proteomes" id="UP000198601"/>
    </source>
</evidence>
<evidence type="ECO:0000313" key="3">
    <source>
        <dbReference type="EMBL" id="SCW52921.1"/>
    </source>
</evidence>